<proteinExistence type="predicted"/>
<protein>
    <submittedName>
        <fullName evidence="2">Uncharacterized protein</fullName>
    </submittedName>
</protein>
<sequence>MANDTTSTSSSSPRADPEHSISPPLPRAARFTPVNVDDRGEPRRLRHVTRAAMQQHSRDGTIGEDDGPEPGFQGRPHGTDFDQVEHQDDVTESENEEYEEEEHDEDERGEQDVEAGAPVANPPFPRFYNGIRRTTSTSAGPDAQGAVDTGPAVRASGSSAAGTATGETKRGRKPGATKKENARPWGDAECIALLQLYIDNPKATHKAIAEMHHVRFWRADAAWEGRSFSACQQRLIALNDRSRDRARLPGVLAEMKRAFAAAGGTETENFAMAGPEDERDKGATEEQGRVRGVNSGGKAGAGEEGEDITSTPRRTTFTQAENVRIPAPDAEAVNAARLLLSLSGKQI</sequence>
<dbReference type="GeneID" id="35599264"/>
<feature type="compositionally biased region" description="Acidic residues" evidence="1">
    <location>
        <begin position="90"/>
        <end position="113"/>
    </location>
</feature>
<keyword evidence="3" id="KW-1185">Reference proteome</keyword>
<dbReference type="Proteomes" id="UP000225277">
    <property type="component" value="Unassembled WGS sequence"/>
</dbReference>
<dbReference type="EMBL" id="FJUY01000005">
    <property type="protein sequence ID" value="CZT18240.1"/>
    <property type="molecule type" value="Genomic_DNA"/>
</dbReference>
<feature type="compositionally biased region" description="Low complexity" evidence="1">
    <location>
        <begin position="155"/>
        <end position="166"/>
    </location>
</feature>
<name>A0A2D3UYG1_9PEZI</name>
<evidence type="ECO:0000313" key="2">
    <source>
        <dbReference type="EMBL" id="CZT18240.1"/>
    </source>
</evidence>
<feature type="compositionally biased region" description="Basic and acidic residues" evidence="1">
    <location>
        <begin position="77"/>
        <end position="89"/>
    </location>
</feature>
<reference evidence="2 3" key="1">
    <citation type="submission" date="2016-03" db="EMBL/GenBank/DDBJ databases">
        <authorList>
            <person name="Ploux O."/>
        </authorList>
    </citation>
    <scope>NUCLEOTIDE SEQUENCE [LARGE SCALE GENOMIC DNA]</scope>
    <source>
        <strain evidence="2 3">URUG2</strain>
    </source>
</reference>
<feature type="compositionally biased region" description="Basic and acidic residues" evidence="1">
    <location>
        <begin position="276"/>
        <end position="289"/>
    </location>
</feature>
<feature type="compositionally biased region" description="Polar residues" evidence="1">
    <location>
        <begin position="1"/>
        <end position="13"/>
    </location>
</feature>
<organism evidence="2 3">
    <name type="scientific">Ramularia collo-cygni</name>
    <dbReference type="NCBI Taxonomy" id="112498"/>
    <lineage>
        <taxon>Eukaryota</taxon>
        <taxon>Fungi</taxon>
        <taxon>Dikarya</taxon>
        <taxon>Ascomycota</taxon>
        <taxon>Pezizomycotina</taxon>
        <taxon>Dothideomycetes</taxon>
        <taxon>Dothideomycetidae</taxon>
        <taxon>Mycosphaerellales</taxon>
        <taxon>Mycosphaerellaceae</taxon>
        <taxon>Ramularia</taxon>
    </lineage>
</organism>
<gene>
    <name evidence="2" type="ORF">RCC_04085</name>
</gene>
<feature type="region of interest" description="Disordered" evidence="1">
    <location>
        <begin position="272"/>
        <end position="323"/>
    </location>
</feature>
<dbReference type="RefSeq" id="XP_023625130.1">
    <property type="nucleotide sequence ID" value="XM_023769362.1"/>
</dbReference>
<feature type="compositionally biased region" description="Polar residues" evidence="1">
    <location>
        <begin position="308"/>
        <end position="321"/>
    </location>
</feature>
<dbReference type="AlphaFoldDB" id="A0A2D3UYG1"/>
<evidence type="ECO:0000313" key="3">
    <source>
        <dbReference type="Proteomes" id="UP000225277"/>
    </source>
</evidence>
<accession>A0A2D3UYG1</accession>
<evidence type="ECO:0000256" key="1">
    <source>
        <dbReference type="SAM" id="MobiDB-lite"/>
    </source>
</evidence>
<feature type="region of interest" description="Disordered" evidence="1">
    <location>
        <begin position="1"/>
        <end position="182"/>
    </location>
</feature>